<dbReference type="GeneID" id="109708777"/>
<dbReference type="RefSeq" id="XP_020086188.1">
    <property type="nucleotide sequence ID" value="XM_020230599.1"/>
</dbReference>
<reference evidence="4" key="2">
    <citation type="submission" date="2025-08" db="UniProtKB">
        <authorList>
            <consortium name="RefSeq"/>
        </authorList>
    </citation>
    <scope>IDENTIFICATION</scope>
    <source>
        <tissue evidence="4">Leaf</tissue>
    </source>
</reference>
<evidence type="ECO:0000313" key="4">
    <source>
        <dbReference type="RefSeq" id="XP_020086188.1"/>
    </source>
</evidence>
<gene>
    <name evidence="4" type="primary">LOC109708777</name>
</gene>
<dbReference type="Proteomes" id="UP000515123">
    <property type="component" value="Linkage group 4"/>
</dbReference>
<accession>A0A6P5EYB7</accession>
<reference evidence="3" key="1">
    <citation type="journal article" date="2015" name="Nat. Genet.">
        <title>The pineapple genome and the evolution of CAM photosynthesis.</title>
        <authorList>
            <person name="Ming R."/>
            <person name="VanBuren R."/>
            <person name="Wai C.M."/>
            <person name="Tang H."/>
            <person name="Schatz M.C."/>
            <person name="Bowers J.E."/>
            <person name="Lyons E."/>
            <person name="Wang M.L."/>
            <person name="Chen J."/>
            <person name="Biggers E."/>
            <person name="Zhang J."/>
            <person name="Huang L."/>
            <person name="Zhang L."/>
            <person name="Miao W."/>
            <person name="Zhang J."/>
            <person name="Ye Z."/>
            <person name="Miao C."/>
            <person name="Lin Z."/>
            <person name="Wang H."/>
            <person name="Zhou H."/>
            <person name="Yim W.C."/>
            <person name="Priest H.D."/>
            <person name="Zheng C."/>
            <person name="Woodhouse M."/>
            <person name="Edger P.P."/>
            <person name="Guyot R."/>
            <person name="Guo H.B."/>
            <person name="Guo H."/>
            <person name="Zheng G."/>
            <person name="Singh R."/>
            <person name="Sharma A."/>
            <person name="Min X."/>
            <person name="Zheng Y."/>
            <person name="Lee H."/>
            <person name="Gurtowski J."/>
            <person name="Sedlazeck F.J."/>
            <person name="Harkess A."/>
            <person name="McKain M.R."/>
            <person name="Liao Z."/>
            <person name="Fang J."/>
            <person name="Liu J."/>
            <person name="Zhang X."/>
            <person name="Zhang Q."/>
            <person name="Hu W."/>
            <person name="Qin Y."/>
            <person name="Wang K."/>
            <person name="Chen L.Y."/>
            <person name="Shirley N."/>
            <person name="Lin Y.R."/>
            <person name="Liu L.Y."/>
            <person name="Hernandez A.G."/>
            <person name="Wright C.L."/>
            <person name="Bulone V."/>
            <person name="Tuskan G.A."/>
            <person name="Heath K."/>
            <person name="Zee F."/>
            <person name="Moore P.H."/>
            <person name="Sunkar R."/>
            <person name="Leebens-Mack J.H."/>
            <person name="Mockler T."/>
            <person name="Bennetzen J.L."/>
            <person name="Freeling M."/>
            <person name="Sankoff D."/>
            <person name="Paterson A.H."/>
            <person name="Zhu X."/>
            <person name="Yang X."/>
            <person name="Smith J.A."/>
            <person name="Cushman J.C."/>
            <person name="Paull R.E."/>
            <person name="Yu Q."/>
        </authorList>
    </citation>
    <scope>NUCLEOTIDE SEQUENCE [LARGE SCALE GENOMIC DNA]</scope>
    <source>
        <strain evidence="3">cv. F153</strain>
    </source>
</reference>
<dbReference type="AlphaFoldDB" id="A0A6P5EYB7"/>
<keyword evidence="2" id="KW-0732">Signal</keyword>
<organism evidence="3 4">
    <name type="scientific">Ananas comosus</name>
    <name type="common">Pineapple</name>
    <name type="synonym">Ananas ananas</name>
    <dbReference type="NCBI Taxonomy" id="4615"/>
    <lineage>
        <taxon>Eukaryota</taxon>
        <taxon>Viridiplantae</taxon>
        <taxon>Streptophyta</taxon>
        <taxon>Embryophyta</taxon>
        <taxon>Tracheophyta</taxon>
        <taxon>Spermatophyta</taxon>
        <taxon>Magnoliopsida</taxon>
        <taxon>Liliopsida</taxon>
        <taxon>Poales</taxon>
        <taxon>Bromeliaceae</taxon>
        <taxon>Bromelioideae</taxon>
        <taxon>Ananas</taxon>
    </lineage>
</organism>
<sequence>MALPKTPLPKLVSLLLLLLSPLFSSSSSSSRSYSDLTPDEFRAARLRLAPGLASVAAPHRGSPRVLEPYEEAELLARECDLSGGDSGAKVLAVEDATSPTSRSPSKSYSPAMEMRASKKSLRRRWDAGSWRQRQWSVARRSREGGIRQQQRRGWQQRRGRRPRHRVGCGPLATTAAERGAVERRRWDVAAPAARVEGSGGDPGAVGSDGDEEGERERERGDGGAAKGSVAVSPNLNSMELVEVHGKYDQIFAESEGQPFGAESKII</sequence>
<feature type="region of interest" description="Disordered" evidence="1">
    <location>
        <begin position="95"/>
        <end position="232"/>
    </location>
</feature>
<keyword evidence="3" id="KW-1185">Reference proteome</keyword>
<feature type="signal peptide" evidence="2">
    <location>
        <begin position="1"/>
        <end position="27"/>
    </location>
</feature>
<evidence type="ECO:0000256" key="2">
    <source>
        <dbReference type="SAM" id="SignalP"/>
    </source>
</evidence>
<feature type="compositionally biased region" description="Low complexity" evidence="1">
    <location>
        <begin position="98"/>
        <end position="110"/>
    </location>
</feature>
<name>A0A6P5EYB7_ANACO</name>
<protein>
    <submittedName>
        <fullName evidence="4">Uncharacterized protein LOC109708777</fullName>
    </submittedName>
</protein>
<feature type="chain" id="PRO_5028459739" evidence="2">
    <location>
        <begin position="28"/>
        <end position="266"/>
    </location>
</feature>
<evidence type="ECO:0000256" key="1">
    <source>
        <dbReference type="SAM" id="MobiDB-lite"/>
    </source>
</evidence>
<evidence type="ECO:0000313" key="3">
    <source>
        <dbReference type="Proteomes" id="UP000515123"/>
    </source>
</evidence>
<feature type="compositionally biased region" description="Basic residues" evidence="1">
    <location>
        <begin position="154"/>
        <end position="166"/>
    </location>
</feature>
<proteinExistence type="predicted"/>